<evidence type="ECO:0000256" key="1">
    <source>
        <dbReference type="SAM" id="SignalP"/>
    </source>
</evidence>
<accession>A0A8C5AJL5</accession>
<dbReference type="Ensembl" id="ENSGMOT00000075441.1">
    <property type="protein sequence ID" value="ENSGMOP00000033262.1"/>
    <property type="gene ID" value="ENSGMOG00000027600.1"/>
</dbReference>
<name>A0A8C5AJL5_GADMO</name>
<reference evidence="2" key="1">
    <citation type="submission" date="2025-08" db="UniProtKB">
        <authorList>
            <consortium name="Ensembl"/>
        </authorList>
    </citation>
    <scope>IDENTIFICATION</scope>
</reference>
<proteinExistence type="predicted"/>
<feature type="signal peptide" evidence="1">
    <location>
        <begin position="1"/>
        <end position="15"/>
    </location>
</feature>
<dbReference type="Proteomes" id="UP000694546">
    <property type="component" value="Chromosome 12"/>
</dbReference>
<organism evidence="2 3">
    <name type="scientific">Gadus morhua</name>
    <name type="common">Atlantic cod</name>
    <dbReference type="NCBI Taxonomy" id="8049"/>
    <lineage>
        <taxon>Eukaryota</taxon>
        <taxon>Metazoa</taxon>
        <taxon>Chordata</taxon>
        <taxon>Craniata</taxon>
        <taxon>Vertebrata</taxon>
        <taxon>Euteleostomi</taxon>
        <taxon>Actinopterygii</taxon>
        <taxon>Neopterygii</taxon>
        <taxon>Teleostei</taxon>
        <taxon>Neoteleostei</taxon>
        <taxon>Acanthomorphata</taxon>
        <taxon>Zeiogadaria</taxon>
        <taxon>Gadariae</taxon>
        <taxon>Gadiformes</taxon>
        <taxon>Gadoidei</taxon>
        <taxon>Gadidae</taxon>
        <taxon>Gadus</taxon>
    </lineage>
</organism>
<feature type="chain" id="PRO_5046101219" evidence="1">
    <location>
        <begin position="16"/>
        <end position="124"/>
    </location>
</feature>
<protein>
    <submittedName>
        <fullName evidence="2">Uncharacterized protein</fullName>
    </submittedName>
</protein>
<keyword evidence="3" id="KW-1185">Reference proteome</keyword>
<evidence type="ECO:0000313" key="3">
    <source>
        <dbReference type="Proteomes" id="UP000694546"/>
    </source>
</evidence>
<sequence length="124" mass="14086">MACLLFLFIVLPCLSLSLSEYASRPLSRVHPCDGALPTRSHRYTGFGPQYLNMATNRSDSERRVPLRTSDYMHFTFPWILRTILPSASPKFKTCTSIRLPAYSLPTTSIISNGCKIPYRTFSMM</sequence>
<reference evidence="2" key="2">
    <citation type="submission" date="2025-09" db="UniProtKB">
        <authorList>
            <consortium name="Ensembl"/>
        </authorList>
    </citation>
    <scope>IDENTIFICATION</scope>
</reference>
<keyword evidence="1" id="KW-0732">Signal</keyword>
<evidence type="ECO:0000313" key="2">
    <source>
        <dbReference type="Ensembl" id="ENSGMOP00000033262.1"/>
    </source>
</evidence>
<dbReference type="AlphaFoldDB" id="A0A8C5AJL5"/>